<evidence type="ECO:0000313" key="1">
    <source>
        <dbReference type="EMBL" id="TQE93414.1"/>
    </source>
</evidence>
<accession>A0A540V9I0</accession>
<dbReference type="InParanoid" id="A0A540V9I0"/>
<dbReference type="AlphaFoldDB" id="A0A540V9I0"/>
<proteinExistence type="predicted"/>
<dbReference type="Proteomes" id="UP000317371">
    <property type="component" value="Unassembled WGS sequence"/>
</dbReference>
<dbReference type="SUPFAM" id="SSF52540">
    <property type="entry name" value="P-loop containing nucleoside triphosphate hydrolases"/>
    <property type="match status" value="1"/>
</dbReference>
<dbReference type="InterPro" id="IPR027417">
    <property type="entry name" value="P-loop_NTPase"/>
</dbReference>
<keyword evidence="2" id="KW-1185">Reference proteome</keyword>
<dbReference type="OrthoDB" id="9553837at2"/>
<protein>
    <submittedName>
        <fullName evidence="1">AAA family ATPase</fullName>
    </submittedName>
</protein>
<evidence type="ECO:0000313" key="2">
    <source>
        <dbReference type="Proteomes" id="UP000317371"/>
    </source>
</evidence>
<organism evidence="1 2">
    <name type="scientific">Litorilinea aerophila</name>
    <dbReference type="NCBI Taxonomy" id="1204385"/>
    <lineage>
        <taxon>Bacteria</taxon>
        <taxon>Bacillati</taxon>
        <taxon>Chloroflexota</taxon>
        <taxon>Caldilineae</taxon>
        <taxon>Caldilineales</taxon>
        <taxon>Caldilineaceae</taxon>
        <taxon>Litorilinea</taxon>
    </lineage>
</organism>
<dbReference type="EMBL" id="VIGC01000040">
    <property type="protein sequence ID" value="TQE93414.1"/>
    <property type="molecule type" value="Genomic_DNA"/>
</dbReference>
<comment type="caution">
    <text evidence="1">The sequence shown here is derived from an EMBL/GenBank/DDBJ whole genome shotgun (WGS) entry which is preliminary data.</text>
</comment>
<reference evidence="1 2" key="1">
    <citation type="submission" date="2019-06" db="EMBL/GenBank/DDBJ databases">
        <title>Genome sequence of Litorilinea aerophila BAA-2444.</title>
        <authorList>
            <person name="Maclea K.S."/>
            <person name="Maurais E.G."/>
            <person name="Iannazzi L.C."/>
        </authorList>
    </citation>
    <scope>NUCLEOTIDE SEQUENCE [LARGE SCALE GENOMIC DNA]</scope>
    <source>
        <strain evidence="1 2">ATCC BAA-2444</strain>
    </source>
</reference>
<dbReference type="Pfam" id="PF13671">
    <property type="entry name" value="AAA_33"/>
    <property type="match status" value="1"/>
</dbReference>
<dbReference type="Gene3D" id="3.40.50.300">
    <property type="entry name" value="P-loop containing nucleotide triphosphate hydrolases"/>
    <property type="match status" value="2"/>
</dbReference>
<name>A0A540V9I0_9CHLR</name>
<sequence>MVGIVTTTQPLPCWPLAVLFDDVSRYSATSVSDRRSKASMPSRIIELVGLAGAGKSTLARALCRMDERIHVAEDLALRNGRHLALFARSMATLLPLVVQAQRRGRAPTLDELKALAYLEAWPRFLRQEFADPGSVILLDHGPIFKCATLWAFGPEQLRQALFIPWWHSRLREWAQTLDRILWLYAPEELLIQRINARSQRHAVKGRPIVEATTFLGRYQAAYDQVLTALAAQGGPRPVALDSSRYSAAYLAAQILATLGQGHSTTSRVSA</sequence>
<gene>
    <name evidence="1" type="ORF">FKZ61_21335</name>
</gene>